<evidence type="ECO:0000313" key="3">
    <source>
        <dbReference type="Proteomes" id="UP000093053"/>
    </source>
</evidence>
<dbReference type="GO" id="GO:0005737">
    <property type="term" value="C:cytoplasm"/>
    <property type="evidence" value="ECO:0007669"/>
    <property type="project" value="TreeGrafter"/>
</dbReference>
<dbReference type="InterPro" id="IPR010071">
    <property type="entry name" value="AA_adenyl_dom"/>
</dbReference>
<evidence type="ECO:0000259" key="1">
    <source>
        <dbReference type="Pfam" id="PF00501"/>
    </source>
</evidence>
<gene>
    <name evidence="2" type="ORF">BBK82_35660</name>
</gene>
<accession>A0A1B2HS70</accession>
<dbReference type="InterPro" id="IPR020845">
    <property type="entry name" value="AMP-binding_CS"/>
</dbReference>
<sequence>MMHMEHTHGRYGPVVDIGATTVLEFIDRECAAHPHAPAVQAPGRVVSYAELDQLADTVAHRLVSEHGVGPSDTVAIAAQAGIEFTAALLGTLRAGAAYLPIDITYPRQRIEQIFRASHAKLIAITPDTGADLLLERDDIQSGSGSTTTLESLLAAPGEVEPALVRPAIDPSDPAYVIFTSGSTGAPKGIVQTHRCLANFVAWQVADSGLGRGRRVLQSAPLSFDVSVQEIFYTLASGGCLCVPDKDTKSDVRALVDFIVDEEVEVVDFPQSLIETIMSLPTNFQHAPALRHIVSAGEVVRITPALEALLEQRPELTIHNHYGPAENHMVLSHSMSSPRGNVEPLPPVGSLIWNTYVYILDENERPVADGEIGEIYIGGAGVARGYTDPVLTESAFVPDPFRPGSRVYRTRDRGSWRPDGIVQLHGRMDDHIKIRGYSVEPREVETHVAQLPGVHSVAVFGARRPGGAAELQAAVVGEPPSVMELRRSLLAVLPDYMVPVRWWLVEDFPFSPNGKLNRNALPGPAARPLPTVRA</sequence>
<dbReference type="InterPro" id="IPR000873">
    <property type="entry name" value="AMP-dep_synth/lig_dom"/>
</dbReference>
<organism evidence="2 3">
    <name type="scientific">Lentzea guizhouensis</name>
    <dbReference type="NCBI Taxonomy" id="1586287"/>
    <lineage>
        <taxon>Bacteria</taxon>
        <taxon>Bacillati</taxon>
        <taxon>Actinomycetota</taxon>
        <taxon>Actinomycetes</taxon>
        <taxon>Pseudonocardiales</taxon>
        <taxon>Pseudonocardiaceae</taxon>
        <taxon>Lentzea</taxon>
    </lineage>
</organism>
<feature type="domain" description="AMP-dependent synthetase/ligase" evidence="1">
    <location>
        <begin position="27"/>
        <end position="385"/>
    </location>
</feature>
<dbReference type="KEGG" id="led:BBK82_35660"/>
<dbReference type="GO" id="GO:0043041">
    <property type="term" value="P:amino acid activation for nonribosomal peptide biosynthetic process"/>
    <property type="evidence" value="ECO:0007669"/>
    <property type="project" value="TreeGrafter"/>
</dbReference>
<dbReference type="PROSITE" id="PS00455">
    <property type="entry name" value="AMP_BINDING"/>
    <property type="match status" value="1"/>
</dbReference>
<proteinExistence type="predicted"/>
<dbReference type="InterPro" id="IPR045851">
    <property type="entry name" value="AMP-bd_C_sf"/>
</dbReference>
<keyword evidence="3" id="KW-1185">Reference proteome</keyword>
<dbReference type="Pfam" id="PF00501">
    <property type="entry name" value="AMP-binding"/>
    <property type="match status" value="1"/>
</dbReference>
<dbReference type="Gene3D" id="3.30.300.30">
    <property type="match status" value="1"/>
</dbReference>
<dbReference type="EMBL" id="CP016793">
    <property type="protein sequence ID" value="ANZ40551.1"/>
    <property type="molecule type" value="Genomic_DNA"/>
</dbReference>
<dbReference type="STRING" id="1586287.BBK82_35660"/>
<dbReference type="SUPFAM" id="SSF56801">
    <property type="entry name" value="Acetyl-CoA synthetase-like"/>
    <property type="match status" value="1"/>
</dbReference>
<dbReference type="InterPro" id="IPR042099">
    <property type="entry name" value="ANL_N_sf"/>
</dbReference>
<dbReference type="PANTHER" id="PTHR45527">
    <property type="entry name" value="NONRIBOSOMAL PEPTIDE SYNTHETASE"/>
    <property type="match status" value="1"/>
</dbReference>
<dbReference type="PANTHER" id="PTHR45527:SF1">
    <property type="entry name" value="FATTY ACID SYNTHASE"/>
    <property type="match status" value="1"/>
</dbReference>
<dbReference type="CDD" id="cd05930">
    <property type="entry name" value="A_NRPS"/>
    <property type="match status" value="1"/>
</dbReference>
<dbReference type="AlphaFoldDB" id="A0A1B2HS70"/>
<protein>
    <recommendedName>
        <fullName evidence="1">AMP-dependent synthetase/ligase domain-containing protein</fullName>
    </recommendedName>
</protein>
<dbReference type="Gene3D" id="3.40.50.12780">
    <property type="entry name" value="N-terminal domain of ligase-like"/>
    <property type="match status" value="1"/>
</dbReference>
<dbReference type="Proteomes" id="UP000093053">
    <property type="component" value="Chromosome"/>
</dbReference>
<name>A0A1B2HS70_9PSEU</name>
<dbReference type="GO" id="GO:0031177">
    <property type="term" value="F:phosphopantetheine binding"/>
    <property type="evidence" value="ECO:0007669"/>
    <property type="project" value="TreeGrafter"/>
</dbReference>
<reference evidence="2 3" key="1">
    <citation type="submission" date="2016-07" db="EMBL/GenBank/DDBJ databases">
        <title>Complete genome sequence of the Lentzea guizhouensis DHS C013.</title>
        <authorList>
            <person name="Cao C."/>
        </authorList>
    </citation>
    <scope>NUCLEOTIDE SEQUENCE [LARGE SCALE GENOMIC DNA]</scope>
    <source>
        <strain evidence="2 3">DHS C013</strain>
    </source>
</reference>
<evidence type="ECO:0000313" key="2">
    <source>
        <dbReference type="EMBL" id="ANZ40551.1"/>
    </source>
</evidence>
<dbReference type="GO" id="GO:0044550">
    <property type="term" value="P:secondary metabolite biosynthetic process"/>
    <property type="evidence" value="ECO:0007669"/>
    <property type="project" value="TreeGrafter"/>
</dbReference>
<dbReference type="NCBIfam" id="TIGR01733">
    <property type="entry name" value="AA-adenyl-dom"/>
    <property type="match status" value="1"/>
</dbReference>